<feature type="region of interest" description="Disordered" evidence="1">
    <location>
        <begin position="1"/>
        <end position="24"/>
    </location>
</feature>
<dbReference type="PANTHER" id="PTHR37450:SF1">
    <property type="entry name" value="CIPC PROTEIN"/>
    <property type="match status" value="1"/>
</dbReference>
<keyword evidence="3" id="KW-1185">Reference proteome</keyword>
<feature type="compositionally biased region" description="Basic and acidic residues" evidence="1">
    <location>
        <begin position="130"/>
        <end position="143"/>
    </location>
</feature>
<dbReference type="PANTHER" id="PTHR37450">
    <property type="entry name" value="CIPC PROTEIN"/>
    <property type="match status" value="1"/>
</dbReference>
<dbReference type="InterPro" id="IPR022234">
    <property type="entry name" value="DUF3759"/>
</dbReference>
<protein>
    <recommendedName>
        <fullName evidence="4">CipC-like antibiotic response protein</fullName>
    </recommendedName>
</protein>
<name>A0A5N6VAU4_ASPTM</name>
<evidence type="ECO:0000256" key="1">
    <source>
        <dbReference type="SAM" id="MobiDB-lite"/>
    </source>
</evidence>
<feature type="region of interest" description="Disordered" evidence="1">
    <location>
        <begin position="88"/>
        <end position="143"/>
    </location>
</feature>
<sequence length="143" mass="16328">MKCSPGYESEEAHRQVQAHDEGNHEGHLSHQVLAGAATYAGFKAYEDHQRKEGKPMEHGTAKALLASFAVAGVERLAETKGLDKIDEMKAKKHAEENAHKMYEEHYERGHNAPRFDPNEHQPHPSFENNRFNEHPRPQGLDRW</sequence>
<organism evidence="2 3">
    <name type="scientific">Aspergillus tamarii</name>
    <dbReference type="NCBI Taxonomy" id="41984"/>
    <lineage>
        <taxon>Eukaryota</taxon>
        <taxon>Fungi</taxon>
        <taxon>Dikarya</taxon>
        <taxon>Ascomycota</taxon>
        <taxon>Pezizomycotina</taxon>
        <taxon>Eurotiomycetes</taxon>
        <taxon>Eurotiomycetidae</taxon>
        <taxon>Eurotiales</taxon>
        <taxon>Aspergillaceae</taxon>
        <taxon>Aspergillus</taxon>
        <taxon>Aspergillus subgen. Circumdati</taxon>
    </lineage>
</organism>
<evidence type="ECO:0008006" key="4">
    <source>
        <dbReference type="Google" id="ProtNLM"/>
    </source>
</evidence>
<dbReference type="AlphaFoldDB" id="A0A5N6VAU4"/>
<dbReference type="OrthoDB" id="9895617at2759"/>
<gene>
    <name evidence="2" type="ORF">BDV40DRAFT_153480</name>
</gene>
<dbReference type="Proteomes" id="UP000326950">
    <property type="component" value="Unassembled WGS sequence"/>
</dbReference>
<feature type="compositionally biased region" description="Basic and acidic residues" evidence="1">
    <location>
        <begin position="10"/>
        <end position="24"/>
    </location>
</feature>
<accession>A0A5N6VAU4</accession>
<dbReference type="EMBL" id="ML738588">
    <property type="protein sequence ID" value="KAE8167780.1"/>
    <property type="molecule type" value="Genomic_DNA"/>
</dbReference>
<feature type="compositionally biased region" description="Basic and acidic residues" evidence="1">
    <location>
        <begin position="88"/>
        <end position="110"/>
    </location>
</feature>
<dbReference type="Pfam" id="PF12585">
    <property type="entry name" value="DUF3759"/>
    <property type="match status" value="1"/>
</dbReference>
<reference evidence="2 3" key="1">
    <citation type="submission" date="2019-04" db="EMBL/GenBank/DDBJ databases">
        <title>Friends and foes A comparative genomics study of 23 Aspergillus species from section Flavi.</title>
        <authorList>
            <consortium name="DOE Joint Genome Institute"/>
            <person name="Kjaerbolling I."/>
            <person name="Vesth T."/>
            <person name="Frisvad J.C."/>
            <person name="Nybo J.L."/>
            <person name="Theobald S."/>
            <person name="Kildgaard S."/>
            <person name="Isbrandt T."/>
            <person name="Kuo A."/>
            <person name="Sato A."/>
            <person name="Lyhne E.K."/>
            <person name="Kogle M.E."/>
            <person name="Wiebenga A."/>
            <person name="Kun R.S."/>
            <person name="Lubbers R.J."/>
            <person name="Makela M.R."/>
            <person name="Barry K."/>
            <person name="Chovatia M."/>
            <person name="Clum A."/>
            <person name="Daum C."/>
            <person name="Haridas S."/>
            <person name="He G."/>
            <person name="LaButti K."/>
            <person name="Lipzen A."/>
            <person name="Mondo S."/>
            <person name="Riley R."/>
            <person name="Salamov A."/>
            <person name="Simmons B.A."/>
            <person name="Magnuson J.K."/>
            <person name="Henrissat B."/>
            <person name="Mortensen U.H."/>
            <person name="Larsen T.O."/>
            <person name="Devries R.P."/>
            <person name="Grigoriev I.V."/>
            <person name="Machida M."/>
            <person name="Baker S.E."/>
            <person name="Andersen M.R."/>
        </authorList>
    </citation>
    <scope>NUCLEOTIDE SEQUENCE [LARGE SCALE GENOMIC DNA]</scope>
    <source>
        <strain evidence="2 3">CBS 117626</strain>
    </source>
</reference>
<evidence type="ECO:0000313" key="2">
    <source>
        <dbReference type="EMBL" id="KAE8167780.1"/>
    </source>
</evidence>
<proteinExistence type="predicted"/>
<evidence type="ECO:0000313" key="3">
    <source>
        <dbReference type="Proteomes" id="UP000326950"/>
    </source>
</evidence>